<comment type="caution">
    <text evidence="2">The sequence shown here is derived from an EMBL/GenBank/DDBJ whole genome shotgun (WGS) entry which is preliminary data.</text>
</comment>
<gene>
    <name evidence="2" type="ORF">LGH70_20885</name>
</gene>
<evidence type="ECO:0000313" key="2">
    <source>
        <dbReference type="EMBL" id="MCB2380063.1"/>
    </source>
</evidence>
<name>A0ABS8AI05_9BACT</name>
<sequence>MKLFYSRLLFVSLLLFGAQRASLAQTYSEEDLQKKIKEATAAARQKLTDSLAKATKAEQETTKKVKEAVTAALTAQDNSTHSDAKIGTVSLVPKARYTLFTGVPAKPIAGQYFTLKEMNFYMENGRLLRVYATGELGLDSVYKQRVNPAATATAKAEVKKAQNARAEEKRVLLAAGAARTAARQATTSTQEKQRLSGEAAAYENKARQYGKLALLADSTARVAAKDSVTINLPASASDGPGIVTRHAYRTLRPVRFTNGTTIININQGATDKGLDLLIPDEYTESGATPCLRFLDLVNVVQTTGRRLITDNDKWTLTPGGTTSHDLKAGASLGGLLEVALYTDLLAALDNEDNGLVTTEVSSLLPLNNRSLCQNSQFMVFTAVRPFVTLTRLDSKFDTLRLRAGNTVDRPDLLQRSYLRFGVNMNLLTFDNRRHVSYHLNGSWTRTLSQVAGSSGRDTTSIRNVYQNMYGLELLTTIRRQRNFGADLYFTAYLHNVQSRRLITNTGSQWAMRPGALFYYHPFGSPTNKLFFRVSNFIFPKGRQRDFVQLQLGYSIGLGSLLQGQSATQTEPGSNGAHLPSPQ</sequence>
<evidence type="ECO:0000313" key="3">
    <source>
        <dbReference type="Proteomes" id="UP001165297"/>
    </source>
</evidence>
<keyword evidence="1" id="KW-0732">Signal</keyword>
<organism evidence="2 3">
    <name type="scientific">Hymenobacter nitidus</name>
    <dbReference type="NCBI Taxonomy" id="2880929"/>
    <lineage>
        <taxon>Bacteria</taxon>
        <taxon>Pseudomonadati</taxon>
        <taxon>Bacteroidota</taxon>
        <taxon>Cytophagia</taxon>
        <taxon>Cytophagales</taxon>
        <taxon>Hymenobacteraceae</taxon>
        <taxon>Hymenobacter</taxon>
    </lineage>
</organism>
<keyword evidence="3" id="KW-1185">Reference proteome</keyword>
<evidence type="ECO:0000256" key="1">
    <source>
        <dbReference type="SAM" id="SignalP"/>
    </source>
</evidence>
<reference evidence="2" key="1">
    <citation type="submission" date="2021-10" db="EMBL/GenBank/DDBJ databases">
        <authorList>
            <person name="Dean J.D."/>
            <person name="Kim M.K."/>
            <person name="Newey C.N."/>
            <person name="Stoker T.S."/>
            <person name="Thompson D.W."/>
            <person name="Grose J.H."/>
        </authorList>
    </citation>
    <scope>NUCLEOTIDE SEQUENCE</scope>
    <source>
        <strain evidence="2">BT635</strain>
    </source>
</reference>
<proteinExistence type="predicted"/>
<dbReference type="RefSeq" id="WP_226189714.1">
    <property type="nucleotide sequence ID" value="NZ_JAJADQ010000013.1"/>
</dbReference>
<feature type="chain" id="PRO_5047016914" evidence="1">
    <location>
        <begin position="24"/>
        <end position="582"/>
    </location>
</feature>
<dbReference type="EMBL" id="JAJADQ010000013">
    <property type="protein sequence ID" value="MCB2380063.1"/>
    <property type="molecule type" value="Genomic_DNA"/>
</dbReference>
<protein>
    <submittedName>
        <fullName evidence="2">Uncharacterized protein</fullName>
    </submittedName>
</protein>
<dbReference type="Proteomes" id="UP001165297">
    <property type="component" value="Unassembled WGS sequence"/>
</dbReference>
<feature type="signal peptide" evidence="1">
    <location>
        <begin position="1"/>
        <end position="23"/>
    </location>
</feature>
<accession>A0ABS8AI05</accession>